<evidence type="ECO:0000256" key="1">
    <source>
        <dbReference type="ARBA" id="ARBA00022649"/>
    </source>
</evidence>
<dbReference type="Pfam" id="PF01850">
    <property type="entry name" value="PIN"/>
    <property type="match status" value="1"/>
</dbReference>
<dbReference type="GO" id="GO:0016787">
    <property type="term" value="F:hydrolase activity"/>
    <property type="evidence" value="ECO:0007669"/>
    <property type="project" value="UniProtKB-KW"/>
</dbReference>
<dbReference type="GO" id="GO:0046872">
    <property type="term" value="F:metal ion binding"/>
    <property type="evidence" value="ECO:0007669"/>
    <property type="project" value="UniProtKB-KW"/>
</dbReference>
<sequence length="133" mass="15467">MKVLVDTPIWSYALRSNRKGFEKHVSTLKRLISDQRVLIMGPIRQEVLSGYSDMRQFQKLKEKLSYFENTPIAEADYIEAAKFSNLCRQKGIQGSHTDFLICAVSIRLEAEILTSDQDFSFYQQHIPIKQHEL</sequence>
<evidence type="ECO:0000256" key="4">
    <source>
        <dbReference type="ARBA" id="ARBA00022801"/>
    </source>
</evidence>
<evidence type="ECO:0000259" key="6">
    <source>
        <dbReference type="Pfam" id="PF01850"/>
    </source>
</evidence>
<dbReference type="EMBL" id="UOGF01000056">
    <property type="protein sequence ID" value="VAX29863.1"/>
    <property type="molecule type" value="Genomic_DNA"/>
</dbReference>
<dbReference type="Gene3D" id="3.40.50.1010">
    <property type="entry name" value="5'-nuclease"/>
    <property type="match status" value="1"/>
</dbReference>
<keyword evidence="1" id="KW-1277">Toxin-antitoxin system</keyword>
<name>A0A3B1CZD3_9ZZZZ</name>
<feature type="domain" description="PIN" evidence="6">
    <location>
        <begin position="3"/>
        <end position="120"/>
    </location>
</feature>
<proteinExistence type="predicted"/>
<organism evidence="7">
    <name type="scientific">hydrothermal vent metagenome</name>
    <dbReference type="NCBI Taxonomy" id="652676"/>
    <lineage>
        <taxon>unclassified sequences</taxon>
        <taxon>metagenomes</taxon>
        <taxon>ecological metagenomes</taxon>
    </lineage>
</organism>
<evidence type="ECO:0000256" key="3">
    <source>
        <dbReference type="ARBA" id="ARBA00022723"/>
    </source>
</evidence>
<accession>A0A3B1CZD3</accession>
<dbReference type="AlphaFoldDB" id="A0A3B1CZD3"/>
<keyword evidence="5" id="KW-0460">Magnesium</keyword>
<evidence type="ECO:0000256" key="5">
    <source>
        <dbReference type="ARBA" id="ARBA00022842"/>
    </source>
</evidence>
<gene>
    <name evidence="7" type="ORF">MNBD_NITROSPIRAE01-74</name>
</gene>
<dbReference type="PANTHER" id="PTHR42740">
    <property type="entry name" value="RIBONUCLEASE VAPC3"/>
    <property type="match status" value="1"/>
</dbReference>
<reference evidence="7" key="1">
    <citation type="submission" date="2018-06" db="EMBL/GenBank/DDBJ databases">
        <authorList>
            <person name="Zhirakovskaya E."/>
        </authorList>
    </citation>
    <scope>NUCLEOTIDE SEQUENCE</scope>
</reference>
<keyword evidence="2" id="KW-0540">Nuclease</keyword>
<keyword evidence="4" id="KW-0378">Hydrolase</keyword>
<dbReference type="GO" id="GO:0004540">
    <property type="term" value="F:RNA nuclease activity"/>
    <property type="evidence" value="ECO:0007669"/>
    <property type="project" value="TreeGrafter"/>
</dbReference>
<evidence type="ECO:0000256" key="2">
    <source>
        <dbReference type="ARBA" id="ARBA00022722"/>
    </source>
</evidence>
<protein>
    <recommendedName>
        <fullName evidence="6">PIN domain-containing protein</fullName>
    </recommendedName>
</protein>
<dbReference type="InterPro" id="IPR002716">
    <property type="entry name" value="PIN_dom"/>
</dbReference>
<dbReference type="PANTHER" id="PTHR42740:SF1">
    <property type="entry name" value="RIBONUCLEASE VAPC3"/>
    <property type="match status" value="1"/>
</dbReference>
<keyword evidence="3" id="KW-0479">Metal-binding</keyword>
<dbReference type="InterPro" id="IPR029060">
    <property type="entry name" value="PIN-like_dom_sf"/>
</dbReference>
<evidence type="ECO:0000313" key="7">
    <source>
        <dbReference type="EMBL" id="VAX29863.1"/>
    </source>
</evidence>
<dbReference type="SUPFAM" id="SSF88723">
    <property type="entry name" value="PIN domain-like"/>
    <property type="match status" value="1"/>
</dbReference>
<dbReference type="InterPro" id="IPR051749">
    <property type="entry name" value="PINc/VapC_TA_RNase"/>
</dbReference>